<name>A0A1Y4MNH0_9FIRM</name>
<gene>
    <name evidence="4" type="ORF">B5F11_14045</name>
</gene>
<organism evidence="4 5">
    <name type="scientific">Anaerotruncus colihominis</name>
    <dbReference type="NCBI Taxonomy" id="169435"/>
    <lineage>
        <taxon>Bacteria</taxon>
        <taxon>Bacillati</taxon>
        <taxon>Bacillota</taxon>
        <taxon>Clostridia</taxon>
        <taxon>Eubacteriales</taxon>
        <taxon>Oscillospiraceae</taxon>
        <taxon>Anaerotruncus</taxon>
    </lineage>
</organism>
<reference evidence="5" key="1">
    <citation type="submission" date="2017-04" db="EMBL/GenBank/DDBJ databases">
        <title>Function of individual gut microbiota members based on whole genome sequencing of pure cultures obtained from chicken caecum.</title>
        <authorList>
            <person name="Medvecky M."/>
            <person name="Cejkova D."/>
            <person name="Polansky O."/>
            <person name="Karasova D."/>
            <person name="Kubasova T."/>
            <person name="Cizek A."/>
            <person name="Rychlik I."/>
        </authorList>
    </citation>
    <scope>NUCLEOTIDE SEQUENCE [LARGE SCALE GENOMIC DNA]</scope>
    <source>
        <strain evidence="5">An175</strain>
    </source>
</reference>
<evidence type="ECO:0000313" key="5">
    <source>
        <dbReference type="Proteomes" id="UP000196386"/>
    </source>
</evidence>
<dbReference type="EMBL" id="NFKP01000019">
    <property type="protein sequence ID" value="OUP68352.1"/>
    <property type="molecule type" value="Genomic_DNA"/>
</dbReference>
<dbReference type="Pfam" id="PF02894">
    <property type="entry name" value="GFO_IDH_MocA_C"/>
    <property type="match status" value="1"/>
</dbReference>
<evidence type="ECO:0000256" key="1">
    <source>
        <dbReference type="ARBA" id="ARBA00010928"/>
    </source>
</evidence>
<dbReference type="AlphaFoldDB" id="A0A1Y4MNH0"/>
<proteinExistence type="inferred from homology"/>
<dbReference type="InterPro" id="IPR052515">
    <property type="entry name" value="Gfo/Idh/MocA_Oxidoreductase"/>
</dbReference>
<dbReference type="Gene3D" id="3.30.360.10">
    <property type="entry name" value="Dihydrodipicolinate Reductase, domain 2"/>
    <property type="match status" value="1"/>
</dbReference>
<comment type="caution">
    <text evidence="4">The sequence shown here is derived from an EMBL/GenBank/DDBJ whole genome shotgun (WGS) entry which is preliminary data.</text>
</comment>
<dbReference type="InterPro" id="IPR004104">
    <property type="entry name" value="Gfo/Idh/MocA-like_OxRdtase_C"/>
</dbReference>
<dbReference type="SUPFAM" id="SSF51735">
    <property type="entry name" value="NAD(P)-binding Rossmann-fold domains"/>
    <property type="match status" value="1"/>
</dbReference>
<dbReference type="InterPro" id="IPR000683">
    <property type="entry name" value="Gfo/Idh/MocA-like_OxRdtase_N"/>
</dbReference>
<comment type="similarity">
    <text evidence="1">Belongs to the Gfo/Idh/MocA family.</text>
</comment>
<dbReference type="PANTHER" id="PTHR43249">
    <property type="entry name" value="UDP-N-ACETYL-2-AMINO-2-DEOXY-D-GLUCURONATE OXIDASE"/>
    <property type="match status" value="1"/>
</dbReference>
<dbReference type="Gene3D" id="3.40.50.720">
    <property type="entry name" value="NAD(P)-binding Rossmann-like Domain"/>
    <property type="match status" value="1"/>
</dbReference>
<evidence type="ECO:0000259" key="3">
    <source>
        <dbReference type="Pfam" id="PF02894"/>
    </source>
</evidence>
<dbReference type="Proteomes" id="UP000196386">
    <property type="component" value="Unassembled WGS sequence"/>
</dbReference>
<feature type="domain" description="Gfo/Idh/MocA-like oxidoreductase N-terminal" evidence="2">
    <location>
        <begin position="20"/>
        <end position="142"/>
    </location>
</feature>
<evidence type="ECO:0008006" key="6">
    <source>
        <dbReference type="Google" id="ProtNLM"/>
    </source>
</evidence>
<dbReference type="SUPFAM" id="SSF55347">
    <property type="entry name" value="Glyceraldehyde-3-phosphate dehydrogenase-like, C-terminal domain"/>
    <property type="match status" value="1"/>
</dbReference>
<evidence type="ECO:0000313" key="4">
    <source>
        <dbReference type="EMBL" id="OUP68352.1"/>
    </source>
</evidence>
<dbReference type="PANTHER" id="PTHR43249:SF1">
    <property type="entry name" value="D-GLUCOSIDE 3-DEHYDROGENASE"/>
    <property type="match status" value="1"/>
</dbReference>
<feature type="domain" description="Gfo/Idh/MocA-like oxidoreductase C-terminal" evidence="3">
    <location>
        <begin position="156"/>
        <end position="381"/>
    </location>
</feature>
<dbReference type="InterPro" id="IPR036291">
    <property type="entry name" value="NAD(P)-bd_dom_sf"/>
</dbReference>
<evidence type="ECO:0000259" key="2">
    <source>
        <dbReference type="Pfam" id="PF01408"/>
    </source>
</evidence>
<sequence>MAVCLPWNRAEKGRRLMGKLKIGIIGCGAIAREKHVDALLQFPDRCEIVALADAQPAAANSLQRERLPGAAVYEGYEALLEDPAVDAVHICTPNHSHCEIAVKALEAGKHVMCEKPMAETYADACRMIKTAEKNQRKLSVSYQNRFRSDSQAIHAAVLAGDLGEIYFAKAHATRRKKVPTWGSFLSLKAQGGGSLIDIGTHSIDLALWFMDNYEVESVTAAAFRGLIDDPAGNLWGPWEPSRFEVEDSAFGFIRMKNGALLTVEAAWALNIPDAREACVTVCGTKGGAQQLPGDAPDSYQWRLVKAVYGQLVSVVPDGPEPLLWTGRKNGVDRAPLMEMDSWLEDLEGGRPHAVRAEQAAAVVRVIEAMYESARQGRAICLT</sequence>
<dbReference type="Pfam" id="PF01408">
    <property type="entry name" value="GFO_IDH_MocA"/>
    <property type="match status" value="1"/>
</dbReference>
<dbReference type="GO" id="GO:0000166">
    <property type="term" value="F:nucleotide binding"/>
    <property type="evidence" value="ECO:0007669"/>
    <property type="project" value="InterPro"/>
</dbReference>
<accession>A0A1Y4MNH0</accession>
<protein>
    <recommendedName>
        <fullName evidence="6">Gfo/Idh/MocA family oxidoreductase</fullName>
    </recommendedName>
</protein>